<organism evidence="2 3">
    <name type="scientific">Promicromonospora sukumoe</name>
    <dbReference type="NCBI Taxonomy" id="88382"/>
    <lineage>
        <taxon>Bacteria</taxon>
        <taxon>Bacillati</taxon>
        <taxon>Actinomycetota</taxon>
        <taxon>Actinomycetes</taxon>
        <taxon>Micrococcales</taxon>
        <taxon>Promicromonosporaceae</taxon>
        <taxon>Promicromonospora</taxon>
    </lineage>
</organism>
<dbReference type="RefSeq" id="WP_182615971.1">
    <property type="nucleotide sequence ID" value="NZ_BAAATF010000003.1"/>
</dbReference>
<feature type="compositionally biased region" description="Basic residues" evidence="1">
    <location>
        <begin position="1"/>
        <end position="13"/>
    </location>
</feature>
<feature type="compositionally biased region" description="Low complexity" evidence="1">
    <location>
        <begin position="50"/>
        <end position="61"/>
    </location>
</feature>
<feature type="region of interest" description="Disordered" evidence="1">
    <location>
        <begin position="1"/>
        <end position="67"/>
    </location>
</feature>
<evidence type="ECO:0000256" key="1">
    <source>
        <dbReference type="SAM" id="MobiDB-lite"/>
    </source>
</evidence>
<feature type="compositionally biased region" description="Basic and acidic residues" evidence="1">
    <location>
        <begin position="19"/>
        <end position="28"/>
    </location>
</feature>
<reference evidence="2 3" key="1">
    <citation type="submission" date="2020-07" db="EMBL/GenBank/DDBJ databases">
        <title>Sequencing the genomes of 1000 actinobacteria strains.</title>
        <authorList>
            <person name="Klenk H.-P."/>
        </authorList>
    </citation>
    <scope>NUCLEOTIDE SEQUENCE [LARGE SCALE GENOMIC DNA]</scope>
    <source>
        <strain evidence="2 3">DSM 44121</strain>
    </source>
</reference>
<dbReference type="EMBL" id="JACGWV010000001">
    <property type="protein sequence ID" value="MBA8808140.1"/>
    <property type="molecule type" value="Genomic_DNA"/>
</dbReference>
<dbReference type="Proteomes" id="UP000540568">
    <property type="component" value="Unassembled WGS sequence"/>
</dbReference>
<accession>A0A7W3PDP0</accession>
<name>A0A7W3PDP0_9MICO</name>
<dbReference type="AlphaFoldDB" id="A0A7W3PDP0"/>
<protein>
    <submittedName>
        <fullName evidence="2">Uncharacterized protein</fullName>
    </submittedName>
</protein>
<evidence type="ECO:0000313" key="3">
    <source>
        <dbReference type="Proteomes" id="UP000540568"/>
    </source>
</evidence>
<sequence>MSSTRKNRARYRHALPAEAVRERAEHARSGAAGVHADQQARAYRTGATNRVGSRSARVRAAIRAEER</sequence>
<comment type="caution">
    <text evidence="2">The sequence shown here is derived from an EMBL/GenBank/DDBJ whole genome shotgun (WGS) entry which is preliminary data.</text>
</comment>
<gene>
    <name evidence="2" type="ORF">FHX71_002082</name>
</gene>
<keyword evidence="3" id="KW-1185">Reference proteome</keyword>
<evidence type="ECO:0000313" key="2">
    <source>
        <dbReference type="EMBL" id="MBA8808140.1"/>
    </source>
</evidence>
<proteinExistence type="predicted"/>